<keyword evidence="8" id="KW-0539">Nucleus</keyword>
<dbReference type="PANTHER" id="PTHR12801:SF45">
    <property type="entry name" value="RNA EXONUCLEASE 4"/>
    <property type="match status" value="1"/>
</dbReference>
<evidence type="ECO:0000256" key="1">
    <source>
        <dbReference type="ARBA" id="ARBA00004123"/>
    </source>
</evidence>
<evidence type="ECO:0000313" key="11">
    <source>
        <dbReference type="EMBL" id="EGB08505.1"/>
    </source>
</evidence>
<comment type="subcellular location">
    <subcellularLocation>
        <location evidence="1">Nucleus</location>
    </subcellularLocation>
</comment>
<dbReference type="SMART" id="SM00479">
    <property type="entry name" value="EXOIII"/>
    <property type="match status" value="1"/>
</dbReference>
<evidence type="ECO:0000259" key="10">
    <source>
        <dbReference type="SMART" id="SM00479"/>
    </source>
</evidence>
<dbReference type="InterPro" id="IPR036397">
    <property type="entry name" value="RNaseH_sf"/>
</dbReference>
<dbReference type="AlphaFoldDB" id="F0Y7X0"/>
<dbReference type="eggNOG" id="KOG2249">
    <property type="taxonomic scope" value="Eukaryota"/>
</dbReference>
<evidence type="ECO:0000256" key="3">
    <source>
        <dbReference type="ARBA" id="ARBA00016937"/>
    </source>
</evidence>
<dbReference type="PANTHER" id="PTHR12801">
    <property type="entry name" value="RNA EXONUCLEASE REXO1 / RECO3 FAMILY MEMBER-RELATED"/>
    <property type="match status" value="1"/>
</dbReference>
<evidence type="ECO:0000256" key="7">
    <source>
        <dbReference type="ARBA" id="ARBA00022839"/>
    </source>
</evidence>
<dbReference type="RefSeq" id="XP_009036445.1">
    <property type="nucleotide sequence ID" value="XM_009038197.1"/>
</dbReference>
<dbReference type="GO" id="GO:0005634">
    <property type="term" value="C:nucleus"/>
    <property type="evidence" value="ECO:0007669"/>
    <property type="project" value="UniProtKB-SubCell"/>
</dbReference>
<feature type="non-terminal residue" evidence="11">
    <location>
        <position position="175"/>
    </location>
</feature>
<organism evidence="12">
    <name type="scientific">Aureococcus anophagefferens</name>
    <name type="common">Harmful bloom alga</name>
    <dbReference type="NCBI Taxonomy" id="44056"/>
    <lineage>
        <taxon>Eukaryota</taxon>
        <taxon>Sar</taxon>
        <taxon>Stramenopiles</taxon>
        <taxon>Ochrophyta</taxon>
        <taxon>Pelagophyceae</taxon>
        <taxon>Pelagomonadales</taxon>
        <taxon>Pelagomonadaceae</taxon>
        <taxon>Aureococcus</taxon>
    </lineage>
</organism>
<feature type="non-terminal residue" evidence="11">
    <location>
        <position position="1"/>
    </location>
</feature>
<keyword evidence="4" id="KW-0698">rRNA processing</keyword>
<dbReference type="InterPro" id="IPR047021">
    <property type="entry name" value="REXO1/3/4-like"/>
</dbReference>
<dbReference type="GO" id="GO:0003676">
    <property type="term" value="F:nucleic acid binding"/>
    <property type="evidence" value="ECO:0007669"/>
    <property type="project" value="InterPro"/>
</dbReference>
<protein>
    <recommendedName>
        <fullName evidence="3">RNA exonuclease 4</fullName>
    </recommendedName>
</protein>
<evidence type="ECO:0000256" key="6">
    <source>
        <dbReference type="ARBA" id="ARBA00022801"/>
    </source>
</evidence>
<dbReference type="Proteomes" id="UP000002729">
    <property type="component" value="Unassembled WGS sequence"/>
</dbReference>
<keyword evidence="5" id="KW-0540">Nuclease</keyword>
<sequence>KPDAFVALDCEMVGVGSSGRESVLARCSVVGGDGAVLYDRHVKVGERVTDFRTKYSGVRARDLKARDAVPFAECQRAVASLLEGKVLVGHALHNDLKVLLLPHPRTATRDTASWPPLMRANGRGKRKPRKLRDLVSEHLGRAIQEGEHGSVEDATAALDLYRKFATEWEADLVAS</sequence>
<dbReference type="CDD" id="cd06144">
    <property type="entry name" value="REX4_like"/>
    <property type="match status" value="1"/>
</dbReference>
<dbReference type="GO" id="GO:0008408">
    <property type="term" value="F:3'-5' exonuclease activity"/>
    <property type="evidence" value="ECO:0007669"/>
    <property type="project" value="InterPro"/>
</dbReference>
<comment type="similarity">
    <text evidence="2">Belongs to the REXO4 family.</text>
</comment>
<keyword evidence="12" id="KW-1185">Reference proteome</keyword>
<dbReference type="InParanoid" id="F0Y7X0"/>
<dbReference type="InterPro" id="IPR037431">
    <property type="entry name" value="REX4_DEDDh_dom"/>
</dbReference>
<dbReference type="FunFam" id="3.30.420.10:FF:000007">
    <property type="entry name" value="Interferon-stimulated exonuclease gene 20"/>
    <property type="match status" value="1"/>
</dbReference>
<comment type="function">
    <text evidence="9">Exoribonuclease involved in ribosome biosynthesis. Involved in the processing of ITS1, the internal transcribed spacer localized between the 18S and 5.8S rRNAs.</text>
</comment>
<dbReference type="EMBL" id="GL833127">
    <property type="protein sequence ID" value="EGB08505.1"/>
    <property type="molecule type" value="Genomic_DNA"/>
</dbReference>
<dbReference type="Pfam" id="PF00929">
    <property type="entry name" value="RNase_T"/>
    <property type="match status" value="1"/>
</dbReference>
<dbReference type="Gene3D" id="3.30.420.10">
    <property type="entry name" value="Ribonuclease H-like superfamily/Ribonuclease H"/>
    <property type="match status" value="1"/>
</dbReference>
<evidence type="ECO:0000256" key="8">
    <source>
        <dbReference type="ARBA" id="ARBA00023242"/>
    </source>
</evidence>
<dbReference type="SUPFAM" id="SSF53098">
    <property type="entry name" value="Ribonuclease H-like"/>
    <property type="match status" value="1"/>
</dbReference>
<evidence type="ECO:0000256" key="5">
    <source>
        <dbReference type="ARBA" id="ARBA00022722"/>
    </source>
</evidence>
<evidence type="ECO:0000313" key="12">
    <source>
        <dbReference type="Proteomes" id="UP000002729"/>
    </source>
</evidence>
<dbReference type="GeneID" id="20222051"/>
<dbReference type="OMA" id="NWPCALP"/>
<dbReference type="GO" id="GO:0006364">
    <property type="term" value="P:rRNA processing"/>
    <property type="evidence" value="ECO:0007669"/>
    <property type="project" value="UniProtKB-KW"/>
</dbReference>
<name>F0Y7X0_AURAN</name>
<reference evidence="11 12" key="1">
    <citation type="journal article" date="2011" name="Proc. Natl. Acad. Sci. U.S.A.">
        <title>Niche of harmful alga Aureococcus anophagefferens revealed through ecogenomics.</title>
        <authorList>
            <person name="Gobler C.J."/>
            <person name="Berry D.L."/>
            <person name="Dyhrman S.T."/>
            <person name="Wilhelm S.W."/>
            <person name="Salamov A."/>
            <person name="Lobanov A.V."/>
            <person name="Zhang Y."/>
            <person name="Collier J.L."/>
            <person name="Wurch L.L."/>
            <person name="Kustka A.B."/>
            <person name="Dill B.D."/>
            <person name="Shah M."/>
            <person name="VerBerkmoes N.C."/>
            <person name="Kuo A."/>
            <person name="Terry A."/>
            <person name="Pangilinan J."/>
            <person name="Lindquist E.A."/>
            <person name="Lucas S."/>
            <person name="Paulsen I.T."/>
            <person name="Hattenrath-Lehmann T.K."/>
            <person name="Talmage S.C."/>
            <person name="Walker E.A."/>
            <person name="Koch F."/>
            <person name="Burson A.M."/>
            <person name="Marcoval M.A."/>
            <person name="Tang Y.Z."/>
            <person name="Lecleir G.R."/>
            <person name="Coyne K.J."/>
            <person name="Berg G.M."/>
            <person name="Bertrand E.M."/>
            <person name="Saito M.A."/>
            <person name="Gladyshev V.N."/>
            <person name="Grigoriev I.V."/>
        </authorList>
    </citation>
    <scope>NUCLEOTIDE SEQUENCE [LARGE SCALE GENOMIC DNA]</scope>
    <source>
        <strain evidence="12">CCMP 1984</strain>
    </source>
</reference>
<proteinExistence type="inferred from homology"/>
<evidence type="ECO:0000256" key="2">
    <source>
        <dbReference type="ARBA" id="ARBA00010489"/>
    </source>
</evidence>
<dbReference type="InterPro" id="IPR012337">
    <property type="entry name" value="RNaseH-like_sf"/>
</dbReference>
<dbReference type="KEGG" id="aaf:AURANDRAFT_4515"/>
<dbReference type="InterPro" id="IPR013520">
    <property type="entry name" value="Ribonucl_H"/>
</dbReference>
<keyword evidence="6" id="KW-0378">Hydrolase</keyword>
<gene>
    <name evidence="11" type="ORF">AURANDRAFT_4515</name>
</gene>
<evidence type="ECO:0000256" key="4">
    <source>
        <dbReference type="ARBA" id="ARBA00022552"/>
    </source>
</evidence>
<feature type="domain" description="Exonuclease" evidence="10">
    <location>
        <begin position="4"/>
        <end position="170"/>
    </location>
</feature>
<dbReference type="OrthoDB" id="16516at2759"/>
<evidence type="ECO:0000256" key="9">
    <source>
        <dbReference type="ARBA" id="ARBA00025599"/>
    </source>
</evidence>
<accession>F0Y7X0</accession>
<keyword evidence="7" id="KW-0269">Exonuclease</keyword>